<accession>A0AAV2FW78</accession>
<comment type="similarity">
    <text evidence="1">Belongs to the TCP11 family.</text>
</comment>
<reference evidence="2 3" key="1">
    <citation type="submission" date="2024-04" db="EMBL/GenBank/DDBJ databases">
        <authorList>
            <person name="Fracassetti M."/>
        </authorList>
    </citation>
    <scope>NUCLEOTIDE SEQUENCE [LARGE SCALE GENOMIC DNA]</scope>
</reference>
<organism evidence="2 3">
    <name type="scientific">Linum trigynum</name>
    <dbReference type="NCBI Taxonomy" id="586398"/>
    <lineage>
        <taxon>Eukaryota</taxon>
        <taxon>Viridiplantae</taxon>
        <taxon>Streptophyta</taxon>
        <taxon>Embryophyta</taxon>
        <taxon>Tracheophyta</taxon>
        <taxon>Spermatophyta</taxon>
        <taxon>Magnoliopsida</taxon>
        <taxon>eudicotyledons</taxon>
        <taxon>Gunneridae</taxon>
        <taxon>Pentapetalae</taxon>
        <taxon>rosids</taxon>
        <taxon>fabids</taxon>
        <taxon>Malpighiales</taxon>
        <taxon>Linaceae</taxon>
        <taxon>Linum</taxon>
    </lineage>
</organism>
<sequence length="768" mass="83271">MRSREAKSAGATRELTRSPAKLSRYSVRVVLCAYMHLGHPDAVLSSQGERETALAKSAKDFIHEFELLIRIILEGPLQSSDDESDSISSKRCTFRSQLAVFDKACCAFLNCFVVWKVKDVVSLEEDLVRAACQLELSMIQKCKMSPGGENKDLLSHDMKAIQKQVTDDQKLLRGKVRHLSGDAGIERMQSTLDKMRSKYKENGTPIGSPIISVSSPGMPSFVAGAATPASTSDVRAETPSRVVRSLFKDESIDPFKQASSSAAAIPPKSAISSAAGISSSVGQVGGSVNKMITENEVIVNELLHEKGRGLVGRLETAQKVEENLQAKIKEAMEKAFWDGVMNSVKEEGLDYDRVINLVKEVRDEIIEMAPESWIQTIMEAIDLDVLTQVLTSGNLDIEYLGKILEFALATLLKLSSPAHEDAMKVKYQNLLQELTEACQNRDDNAKSSPAVAMIIGLRFVLEQIQTLKSEISKARIKLMEPLLKGSAGDQEWEEHNNSLSALAIHENPSQAFLPSTALRTGGSFQVKQSVAPDAGSSNEQSALVPECSGDRIDLLVRLGLLKMVTEVSGITPETLPETFALNLSRLRGVQAEVQKLIVVTTSVLVCRQTLLMERGAASSGDIENTVSNCSKQLLQLLDHGGDDAGIDEIVGILSSFFSQDSSPSGYENENTHQLQSRKEVMGRMLGRSFQAGGPVFTKVSRAIYSAARGVVLAGSGFKERKLVEKALRPVGATVLADRVVEAAQVLVTAAGVSVAVHGPWYATLVNTL</sequence>
<dbReference type="Pfam" id="PF05794">
    <property type="entry name" value="Tcp11"/>
    <property type="match status" value="1"/>
</dbReference>
<evidence type="ECO:0000313" key="2">
    <source>
        <dbReference type="EMBL" id="CAL1402585.1"/>
    </source>
</evidence>
<name>A0AAV2FW78_9ROSI</name>
<dbReference type="PANTHER" id="PTHR12832">
    <property type="entry name" value="TESTIS-SPECIFIC PROTEIN PBS13 T-COMPLEX 11"/>
    <property type="match status" value="1"/>
</dbReference>
<dbReference type="Proteomes" id="UP001497516">
    <property type="component" value="Chromosome 7"/>
</dbReference>
<dbReference type="GO" id="GO:0007165">
    <property type="term" value="P:signal transduction"/>
    <property type="evidence" value="ECO:0007669"/>
    <property type="project" value="TreeGrafter"/>
</dbReference>
<proteinExistence type="inferred from homology"/>
<keyword evidence="3" id="KW-1185">Reference proteome</keyword>
<evidence type="ECO:0000313" key="3">
    <source>
        <dbReference type="Proteomes" id="UP001497516"/>
    </source>
</evidence>
<protein>
    <recommendedName>
        <fullName evidence="4">T-complex protein 11</fullName>
    </recommendedName>
</protein>
<gene>
    <name evidence="2" type="ORF">LTRI10_LOCUS42574</name>
</gene>
<evidence type="ECO:0008006" key="4">
    <source>
        <dbReference type="Google" id="ProtNLM"/>
    </source>
</evidence>
<dbReference type="InterPro" id="IPR008862">
    <property type="entry name" value="Tcp11"/>
</dbReference>
<evidence type="ECO:0000256" key="1">
    <source>
        <dbReference type="ARBA" id="ARBA00010954"/>
    </source>
</evidence>
<dbReference type="AlphaFoldDB" id="A0AAV2FW78"/>
<dbReference type="EMBL" id="OZ034820">
    <property type="protein sequence ID" value="CAL1402585.1"/>
    <property type="molecule type" value="Genomic_DNA"/>
</dbReference>
<dbReference type="PANTHER" id="PTHR12832:SF34">
    <property type="entry name" value="T-COMPLEX PROTEIN 11"/>
    <property type="match status" value="1"/>
</dbReference>